<dbReference type="Pfam" id="PF03354">
    <property type="entry name" value="TerL_ATPase"/>
    <property type="match status" value="1"/>
</dbReference>
<evidence type="ECO:0000313" key="3">
    <source>
        <dbReference type="EMBL" id="MBB5715857.1"/>
    </source>
</evidence>
<dbReference type="InterPro" id="IPR005021">
    <property type="entry name" value="Terminase_largesu-like"/>
</dbReference>
<dbReference type="InterPro" id="IPR046462">
    <property type="entry name" value="TerL_nuclease"/>
</dbReference>
<feature type="domain" description="Terminase large subunit-like endonuclease" evidence="2">
    <location>
        <begin position="260"/>
        <end position="546"/>
    </location>
</feature>
<evidence type="ECO:0000259" key="1">
    <source>
        <dbReference type="Pfam" id="PF03354"/>
    </source>
</evidence>
<accession>A0A7W9BER2</accession>
<gene>
    <name evidence="3" type="ORF">FHS94_002714</name>
</gene>
<reference evidence="3 4" key="1">
    <citation type="submission" date="2020-08" db="EMBL/GenBank/DDBJ databases">
        <title>Genomic Encyclopedia of Type Strains, Phase IV (KMG-IV): sequencing the most valuable type-strain genomes for metagenomic binning, comparative biology and taxonomic classification.</title>
        <authorList>
            <person name="Goeker M."/>
        </authorList>
    </citation>
    <scope>NUCLEOTIDE SEQUENCE [LARGE SCALE GENOMIC DNA]</scope>
    <source>
        <strain evidence="3 4">DSM 100044</strain>
    </source>
</reference>
<name>A0A7W9BER2_9SPHN</name>
<protein>
    <submittedName>
        <fullName evidence="3">Phage terminase large subunit-like protein</fullName>
    </submittedName>
</protein>
<dbReference type="GO" id="GO:0004519">
    <property type="term" value="F:endonuclease activity"/>
    <property type="evidence" value="ECO:0007669"/>
    <property type="project" value="InterPro"/>
</dbReference>
<dbReference type="PANTHER" id="PTHR41287">
    <property type="match status" value="1"/>
</dbReference>
<evidence type="ECO:0000259" key="2">
    <source>
        <dbReference type="Pfam" id="PF20441"/>
    </source>
</evidence>
<dbReference type="Gene3D" id="3.40.50.300">
    <property type="entry name" value="P-loop containing nucleotide triphosphate hydrolases"/>
    <property type="match status" value="1"/>
</dbReference>
<dbReference type="Pfam" id="PF20441">
    <property type="entry name" value="TerL_nuclease"/>
    <property type="match status" value="1"/>
</dbReference>
<feature type="domain" description="Terminase large subunit-like ATPase" evidence="1">
    <location>
        <begin position="81"/>
        <end position="246"/>
    </location>
</feature>
<comment type="caution">
    <text evidence="3">The sequence shown here is derived from an EMBL/GenBank/DDBJ whole genome shotgun (WGS) entry which is preliminary data.</text>
</comment>
<sequence length="557" mass="62999">MRKGKGHFADVALRYAKQVVAGEIAACWQIKASCEQFLEAVEGDRWTFDAAKVERVCLFAQTFPYLEGTLAAKKLRLRLEPWQVWILAALFGVVDQHGHRKHREAFIEIPRKNGKSTFAAVIALYMLVADYEARAQVYIGATALKQADFCFQPCREMGTRSPGFVTHYGVRVTKKKIETRDGSFLEPMIGDPPDGSNPHLAILDEAHENHNFARQRQTMLTGMGARTQPLLITITTAGFNEAGDCRLLQAQCEQVLAGEMTDERRFSAIYTIDKGDDWRDFEVWKKANPNVGVSFTEARLRELYQTAMNVPSEKPGLLTKHLNVWQSSNEAWVNMKDWDGNADAIPFEELADGSKAWMGVDISRVVDTTAIGLLVEGPEPEPVLHFYPFLFLPEMAIERQPKNATAYREWSDSKDLTLTSDNETDFAALEAQLRTLCERFNVQGIAFDQWQAAMMAQRLGESGLPVRTYPQNFQNLHTPMSRFEKLIALGRLKHNGNRMMRWMTGNVVARQRGEFIKPEKPPRRDEAKIDGFVAMMMALGLASVEEPTAIEVWMDVL</sequence>
<organism evidence="3 4">
    <name type="scientific">Sphingomonas aerophila</name>
    <dbReference type="NCBI Taxonomy" id="1344948"/>
    <lineage>
        <taxon>Bacteria</taxon>
        <taxon>Pseudomonadati</taxon>
        <taxon>Pseudomonadota</taxon>
        <taxon>Alphaproteobacteria</taxon>
        <taxon>Sphingomonadales</taxon>
        <taxon>Sphingomonadaceae</taxon>
        <taxon>Sphingomonas</taxon>
    </lineage>
</organism>
<dbReference type="AlphaFoldDB" id="A0A7W9BER2"/>
<dbReference type="EMBL" id="JACIJK010000008">
    <property type="protein sequence ID" value="MBB5715857.1"/>
    <property type="molecule type" value="Genomic_DNA"/>
</dbReference>
<proteinExistence type="predicted"/>
<dbReference type="InterPro" id="IPR046461">
    <property type="entry name" value="TerL_ATPase"/>
</dbReference>
<dbReference type="PANTHER" id="PTHR41287:SF1">
    <property type="entry name" value="PROTEIN YMFN"/>
    <property type="match status" value="1"/>
</dbReference>
<dbReference type="InterPro" id="IPR027417">
    <property type="entry name" value="P-loop_NTPase"/>
</dbReference>
<dbReference type="Proteomes" id="UP000546200">
    <property type="component" value="Unassembled WGS sequence"/>
</dbReference>
<evidence type="ECO:0000313" key="4">
    <source>
        <dbReference type="Proteomes" id="UP000546200"/>
    </source>
</evidence>
<dbReference type="RefSeq" id="WP_184058603.1">
    <property type="nucleotide sequence ID" value="NZ_JACIJK010000008.1"/>
</dbReference>
<dbReference type="Gene3D" id="3.30.420.240">
    <property type="match status" value="1"/>
</dbReference>
<keyword evidence="4" id="KW-1185">Reference proteome</keyword>